<dbReference type="EMBL" id="MU856998">
    <property type="protein sequence ID" value="KAK4151846.1"/>
    <property type="molecule type" value="Genomic_DNA"/>
</dbReference>
<dbReference type="Pfam" id="PF07985">
    <property type="entry name" value="SRR1"/>
    <property type="match status" value="1"/>
</dbReference>
<gene>
    <name evidence="2" type="ORF">C8A00DRAFT_16789</name>
</gene>
<feature type="domain" description="SRR1-like" evidence="1">
    <location>
        <begin position="8"/>
        <end position="138"/>
    </location>
</feature>
<dbReference type="PANTHER" id="PTHR42080">
    <property type="entry name" value="SRR1 DOMAIN-CONTAINING PROTEIN"/>
    <property type="match status" value="1"/>
</dbReference>
<dbReference type="InterPro" id="IPR012942">
    <property type="entry name" value="SRR1-like"/>
</dbReference>
<dbReference type="Proteomes" id="UP001302745">
    <property type="component" value="Unassembled WGS sequence"/>
</dbReference>
<comment type="caution">
    <text evidence="2">The sequence shown here is derived from an EMBL/GenBank/DDBJ whole genome shotgun (WGS) entry which is preliminary data.</text>
</comment>
<accession>A0AAN6VKF4</accession>
<feature type="non-terminal residue" evidence="2">
    <location>
        <position position="1"/>
    </location>
</feature>
<organism evidence="2 3">
    <name type="scientific">Chaetomidium leptoderma</name>
    <dbReference type="NCBI Taxonomy" id="669021"/>
    <lineage>
        <taxon>Eukaryota</taxon>
        <taxon>Fungi</taxon>
        <taxon>Dikarya</taxon>
        <taxon>Ascomycota</taxon>
        <taxon>Pezizomycotina</taxon>
        <taxon>Sordariomycetes</taxon>
        <taxon>Sordariomycetidae</taxon>
        <taxon>Sordariales</taxon>
        <taxon>Chaetomiaceae</taxon>
        <taxon>Chaetomidium</taxon>
    </lineage>
</organism>
<dbReference type="AlphaFoldDB" id="A0AAN6VKF4"/>
<proteinExistence type="predicted"/>
<reference evidence="2" key="2">
    <citation type="submission" date="2023-05" db="EMBL/GenBank/DDBJ databases">
        <authorList>
            <consortium name="Lawrence Berkeley National Laboratory"/>
            <person name="Steindorff A."/>
            <person name="Hensen N."/>
            <person name="Bonometti L."/>
            <person name="Westerberg I."/>
            <person name="Brannstrom I.O."/>
            <person name="Guillou S."/>
            <person name="Cros-Aarteil S."/>
            <person name="Calhoun S."/>
            <person name="Haridas S."/>
            <person name="Kuo A."/>
            <person name="Mondo S."/>
            <person name="Pangilinan J."/>
            <person name="Riley R."/>
            <person name="Labutti K."/>
            <person name="Andreopoulos B."/>
            <person name="Lipzen A."/>
            <person name="Chen C."/>
            <person name="Yanf M."/>
            <person name="Daum C."/>
            <person name="Ng V."/>
            <person name="Clum A."/>
            <person name="Ohm R."/>
            <person name="Martin F."/>
            <person name="Silar P."/>
            <person name="Natvig D."/>
            <person name="Lalanne C."/>
            <person name="Gautier V."/>
            <person name="Ament-Velasquez S.L."/>
            <person name="Kruys A."/>
            <person name="Hutchinson M.I."/>
            <person name="Powell A.J."/>
            <person name="Barry K."/>
            <person name="Miller A.N."/>
            <person name="Grigoriev I.V."/>
            <person name="Debuchy R."/>
            <person name="Gladieux P."/>
            <person name="Thoren M.H."/>
            <person name="Johannesson H."/>
        </authorList>
    </citation>
    <scope>NUCLEOTIDE SEQUENCE</scope>
    <source>
        <strain evidence="2">CBS 538.74</strain>
    </source>
</reference>
<protein>
    <recommendedName>
        <fullName evidence="1">SRR1-like domain-containing protein</fullName>
    </recommendedName>
</protein>
<dbReference type="PANTHER" id="PTHR42080:SF3">
    <property type="entry name" value="SRR1-LIKE DOMAIN-CONTAINING PROTEIN"/>
    <property type="match status" value="1"/>
</dbReference>
<evidence type="ECO:0000313" key="2">
    <source>
        <dbReference type="EMBL" id="KAK4151846.1"/>
    </source>
</evidence>
<name>A0AAN6VKF4_9PEZI</name>
<evidence type="ECO:0000259" key="1">
    <source>
        <dbReference type="Pfam" id="PF07985"/>
    </source>
</evidence>
<evidence type="ECO:0000313" key="3">
    <source>
        <dbReference type="Proteomes" id="UP001302745"/>
    </source>
</evidence>
<keyword evidence="3" id="KW-1185">Reference proteome</keyword>
<reference evidence="2" key="1">
    <citation type="journal article" date="2023" name="Mol. Phylogenet. Evol.">
        <title>Genome-scale phylogeny and comparative genomics of the fungal order Sordariales.</title>
        <authorList>
            <person name="Hensen N."/>
            <person name="Bonometti L."/>
            <person name="Westerberg I."/>
            <person name="Brannstrom I.O."/>
            <person name="Guillou S."/>
            <person name="Cros-Aarteil S."/>
            <person name="Calhoun S."/>
            <person name="Haridas S."/>
            <person name="Kuo A."/>
            <person name="Mondo S."/>
            <person name="Pangilinan J."/>
            <person name="Riley R."/>
            <person name="LaButti K."/>
            <person name="Andreopoulos B."/>
            <person name="Lipzen A."/>
            <person name="Chen C."/>
            <person name="Yan M."/>
            <person name="Daum C."/>
            <person name="Ng V."/>
            <person name="Clum A."/>
            <person name="Steindorff A."/>
            <person name="Ohm R.A."/>
            <person name="Martin F."/>
            <person name="Silar P."/>
            <person name="Natvig D.O."/>
            <person name="Lalanne C."/>
            <person name="Gautier V."/>
            <person name="Ament-Velasquez S.L."/>
            <person name="Kruys A."/>
            <person name="Hutchinson M.I."/>
            <person name="Powell A.J."/>
            <person name="Barry K."/>
            <person name="Miller A.N."/>
            <person name="Grigoriev I.V."/>
            <person name="Debuchy R."/>
            <person name="Gladieux P."/>
            <person name="Hiltunen Thoren M."/>
            <person name="Johannesson H."/>
        </authorList>
    </citation>
    <scope>NUCLEOTIDE SEQUENCE</scope>
    <source>
        <strain evidence="2">CBS 538.74</strain>
    </source>
</reference>
<sequence>ITWAGDCDNIRSIAQHTLALAIRDLLVSDHYASGAHGDGTRDIKCYAQDPVYTLVDEQILYEAGFTVVDDPRAFLEVDEASVVIAISPDIPVRQIVADIARPTIMIWDKVTVLDRDIAWHVYFSLTDPVSSRVEQMMEEYIELPFPAEDKYFDDVVMYVRKGG</sequence>